<dbReference type="EMBL" id="WIVE01000058">
    <property type="protein sequence ID" value="MQX37843.1"/>
    <property type="molecule type" value="Genomic_DNA"/>
</dbReference>
<gene>
    <name evidence="1" type="ORF">GHC57_15085</name>
</gene>
<dbReference type="Proteomes" id="UP000434582">
    <property type="component" value="Unassembled WGS sequence"/>
</dbReference>
<keyword evidence="2" id="KW-1185">Reference proteome</keyword>
<dbReference type="AlphaFoldDB" id="A0A7X1ZFX0"/>
<proteinExistence type="predicted"/>
<organism evidence="1 2">
    <name type="scientific">Roseospira navarrensis</name>
    <dbReference type="NCBI Taxonomy" id="140058"/>
    <lineage>
        <taxon>Bacteria</taxon>
        <taxon>Pseudomonadati</taxon>
        <taxon>Pseudomonadota</taxon>
        <taxon>Alphaproteobacteria</taxon>
        <taxon>Rhodospirillales</taxon>
        <taxon>Rhodospirillaceae</taxon>
        <taxon>Roseospira</taxon>
    </lineage>
</organism>
<sequence>MVDVLNEPIVRTVMRRDGVGMEALQTLLRRAERLVTRRPDDDANADA</sequence>
<evidence type="ECO:0000313" key="1">
    <source>
        <dbReference type="EMBL" id="MQX37843.1"/>
    </source>
</evidence>
<comment type="caution">
    <text evidence="1">The sequence shown here is derived from an EMBL/GenBank/DDBJ whole genome shotgun (WGS) entry which is preliminary data.</text>
</comment>
<accession>A0A7X1ZFX0</accession>
<name>A0A7X1ZFX0_9PROT</name>
<reference evidence="1 2" key="1">
    <citation type="submission" date="2019-10" db="EMBL/GenBank/DDBJ databases">
        <title>Draft whole-genome sequence of the purple nonsulfur photosynthetic bacterium Roseospira navarrensis DSM 15114.</title>
        <authorList>
            <person name="Kyndt J.A."/>
            <person name="Meyer T.E."/>
        </authorList>
    </citation>
    <scope>NUCLEOTIDE SEQUENCE [LARGE SCALE GENOMIC DNA]</scope>
    <source>
        <strain evidence="1 2">DSM 15114</strain>
    </source>
</reference>
<protein>
    <submittedName>
        <fullName evidence="1">Uncharacterized protein</fullName>
    </submittedName>
</protein>
<evidence type="ECO:0000313" key="2">
    <source>
        <dbReference type="Proteomes" id="UP000434582"/>
    </source>
</evidence>